<feature type="active site" description="Proton donor" evidence="8">
    <location>
        <position position="321"/>
    </location>
</feature>
<comment type="cofactor">
    <cofactor evidence="1 8">
        <name>pyridoxal 5'-phosphate</name>
        <dbReference type="ChEBI" id="CHEBI:597326"/>
    </cofactor>
</comment>
<evidence type="ECO:0000256" key="2">
    <source>
        <dbReference type="ARBA" id="ARBA00008872"/>
    </source>
</evidence>
<dbReference type="Gene3D" id="3.20.20.10">
    <property type="entry name" value="Alanine racemase"/>
    <property type="match status" value="1"/>
</dbReference>
<evidence type="ECO:0000313" key="11">
    <source>
        <dbReference type="Proteomes" id="UP000058636"/>
    </source>
</evidence>
<dbReference type="GO" id="GO:0005737">
    <property type="term" value="C:cytoplasm"/>
    <property type="evidence" value="ECO:0007669"/>
    <property type="project" value="TreeGrafter"/>
</dbReference>
<dbReference type="CDD" id="cd00622">
    <property type="entry name" value="PLPDE_III_ODC"/>
    <property type="match status" value="1"/>
</dbReference>
<protein>
    <recommendedName>
        <fullName evidence="6">ornithine decarboxylase</fullName>
        <ecNumber evidence="6">4.1.1.17</ecNumber>
    </recommendedName>
</protein>
<dbReference type="OMA" id="SFFVCDL"/>
<dbReference type="InterPro" id="IPR022644">
    <property type="entry name" value="De-COase2_N"/>
</dbReference>
<comment type="caution">
    <text evidence="10">The sequence shown here is derived from an EMBL/GenBank/DDBJ whole genome shotgun (WGS) entry which is preliminary data.</text>
</comment>
<reference evidence="10 11" key="1">
    <citation type="journal article" date="2015" name="MBio">
        <title>Genome-Resolved Metagenomic Analysis Reveals Roles for Candidate Phyla and Other Microbial Community Members in Biogeochemical Transformations in Oil Reservoirs.</title>
        <authorList>
            <person name="Hu P."/>
            <person name="Tom L."/>
            <person name="Singh A."/>
            <person name="Thomas B.C."/>
            <person name="Baker B.J."/>
            <person name="Piceno Y.M."/>
            <person name="Andersen G.L."/>
            <person name="Banfield J.F."/>
        </authorList>
    </citation>
    <scope>NUCLEOTIDE SEQUENCE [LARGE SCALE GENOMIC DNA]</scope>
    <source>
        <strain evidence="10">46_26</strain>
    </source>
</reference>
<dbReference type="GO" id="GO:0004586">
    <property type="term" value="F:ornithine decarboxylase activity"/>
    <property type="evidence" value="ECO:0007669"/>
    <property type="project" value="UniProtKB-EC"/>
</dbReference>
<dbReference type="PRINTS" id="PR01182">
    <property type="entry name" value="ORNDCRBXLASE"/>
</dbReference>
<dbReference type="InterPro" id="IPR029066">
    <property type="entry name" value="PLP-binding_barrel"/>
</dbReference>
<keyword evidence="4" id="KW-0456">Lyase</keyword>
<gene>
    <name evidence="10" type="ORF">XD57_0537</name>
</gene>
<evidence type="ECO:0000259" key="9">
    <source>
        <dbReference type="Pfam" id="PF02784"/>
    </source>
</evidence>
<dbReference type="InterPro" id="IPR002433">
    <property type="entry name" value="Orn_de-COase"/>
</dbReference>
<comment type="catalytic activity">
    <reaction evidence="7">
        <text>L-ornithine + H(+) = putrescine + CO2</text>
        <dbReference type="Rhea" id="RHEA:22964"/>
        <dbReference type="ChEBI" id="CHEBI:15378"/>
        <dbReference type="ChEBI" id="CHEBI:16526"/>
        <dbReference type="ChEBI" id="CHEBI:46911"/>
        <dbReference type="ChEBI" id="CHEBI:326268"/>
        <dbReference type="EC" id="4.1.1.17"/>
    </reaction>
</comment>
<dbReference type="SUPFAM" id="SSF50621">
    <property type="entry name" value="Alanine racemase C-terminal domain-like"/>
    <property type="match status" value="1"/>
</dbReference>
<dbReference type="InterPro" id="IPR000183">
    <property type="entry name" value="Orn/DAP/Arg_de-COase"/>
</dbReference>
<dbReference type="GO" id="GO:0033387">
    <property type="term" value="P:putrescine biosynthetic process from arginine, via ornithine"/>
    <property type="evidence" value="ECO:0007669"/>
    <property type="project" value="TreeGrafter"/>
</dbReference>
<comment type="similarity">
    <text evidence="2">Belongs to the Orn/Lys/Arg decarboxylase class-II family.</text>
</comment>
<dbReference type="RefSeq" id="WP_004082424.1">
    <property type="nucleotide sequence ID" value="NZ_DAITJQ010000005.1"/>
</dbReference>
<evidence type="ECO:0000256" key="7">
    <source>
        <dbReference type="ARBA" id="ARBA00049127"/>
    </source>
</evidence>
<accession>A0A101ERP8</accession>
<evidence type="ECO:0000256" key="6">
    <source>
        <dbReference type="ARBA" id="ARBA00034138"/>
    </source>
</evidence>
<comment type="pathway">
    <text evidence="5">Amine and polyamine biosynthesis; putrescine biosynthesis via L-ornithine pathway; putrescine from L-ornithine: step 1/1.</text>
</comment>
<evidence type="ECO:0000256" key="1">
    <source>
        <dbReference type="ARBA" id="ARBA00001933"/>
    </source>
</evidence>
<dbReference type="Pfam" id="PF02784">
    <property type="entry name" value="Orn_Arg_deC_N"/>
    <property type="match status" value="1"/>
</dbReference>
<dbReference type="Gene3D" id="2.40.37.10">
    <property type="entry name" value="Lyase, Ornithine Decarboxylase, Chain A, domain 1"/>
    <property type="match status" value="1"/>
</dbReference>
<evidence type="ECO:0000256" key="3">
    <source>
        <dbReference type="ARBA" id="ARBA00022898"/>
    </source>
</evidence>
<dbReference type="AlphaFoldDB" id="A0A101ERP8"/>
<dbReference type="PRINTS" id="PR01179">
    <property type="entry name" value="ODADCRBXLASE"/>
</dbReference>
<sequence>MMEYWIRRALEVVKTPFLLFDLSVVEKKYLEMKAALKKADIYYAVKANSHPRIISLLARLGSNFDVASKGEIEKLLALGVDGKRMSFGNTIKREEDIAFAYKNGIRLFAVDSEMEVEKVAINAPGSFVFVRVETDGADADWPLSRKFGTNPEHALQLLSYASKMKLIPAGLSFHVGSQNLNPESWKKAIEIAGRVFKKAMRSGLNLFLLNVGGGFPVQHTKPIPSMEEIGKAIEEAIDENLWFVHNLKVIAEPGRYMVGEAGWLVTKVLLKSERSGEKWVYIDAGVFHGLAETIQNFEYEIRVLGKEREELEEYHLAGPTCDSVDVIYDRIFLPKSITLNDLVCFINAGAYTVEYNTRFNGIEPPKMVFIEELTEISIEEKIKTRVLD</sequence>
<dbReference type="PANTHER" id="PTHR11482">
    <property type="entry name" value="ARGININE/DIAMINOPIMELATE/ORNITHINE DECARBOXYLASE"/>
    <property type="match status" value="1"/>
</dbReference>
<dbReference type="Proteomes" id="UP000058636">
    <property type="component" value="Unassembled WGS sequence"/>
</dbReference>
<evidence type="ECO:0000256" key="4">
    <source>
        <dbReference type="ARBA" id="ARBA00023239"/>
    </source>
</evidence>
<keyword evidence="3 8" id="KW-0663">Pyridoxal phosphate</keyword>
<dbReference type="SUPFAM" id="SSF51419">
    <property type="entry name" value="PLP-binding barrel"/>
    <property type="match status" value="1"/>
</dbReference>
<evidence type="ECO:0000256" key="5">
    <source>
        <dbReference type="ARBA" id="ARBA00034115"/>
    </source>
</evidence>
<dbReference type="PANTHER" id="PTHR11482:SF6">
    <property type="entry name" value="ORNITHINE DECARBOXYLASE 1-RELATED"/>
    <property type="match status" value="1"/>
</dbReference>
<evidence type="ECO:0000256" key="8">
    <source>
        <dbReference type="PIRSR" id="PIRSR600183-50"/>
    </source>
</evidence>
<dbReference type="PATRIC" id="fig|93930.3.peg.1381"/>
<dbReference type="FunFam" id="3.20.20.10:FF:000008">
    <property type="entry name" value="Ornithine decarboxylase"/>
    <property type="match status" value="1"/>
</dbReference>
<dbReference type="EC" id="4.1.1.17" evidence="6"/>
<proteinExistence type="inferred from homology"/>
<feature type="domain" description="Orn/DAP/Arg decarboxylase 2 N-terminal" evidence="9">
    <location>
        <begin position="24"/>
        <end position="258"/>
    </location>
</feature>
<dbReference type="EMBL" id="LGFG01000029">
    <property type="protein sequence ID" value="KUK23374.1"/>
    <property type="molecule type" value="Genomic_DNA"/>
</dbReference>
<name>A0A101ERP8_9THEM</name>
<dbReference type="InterPro" id="IPR009006">
    <property type="entry name" value="Ala_racemase/Decarboxylase_C"/>
</dbReference>
<organism evidence="10 11">
    <name type="scientific">Thermotoga petrophila</name>
    <dbReference type="NCBI Taxonomy" id="93929"/>
    <lineage>
        <taxon>Bacteria</taxon>
        <taxon>Thermotogati</taxon>
        <taxon>Thermotogota</taxon>
        <taxon>Thermotogae</taxon>
        <taxon>Thermotogales</taxon>
        <taxon>Thermotogaceae</taxon>
        <taxon>Thermotoga</taxon>
    </lineage>
</organism>
<evidence type="ECO:0000313" key="10">
    <source>
        <dbReference type="EMBL" id="KUK23374.1"/>
    </source>
</evidence>
<feature type="modified residue" description="N6-(pyridoxal phosphate)lysine" evidence="8">
    <location>
        <position position="46"/>
    </location>
</feature>
<dbReference type="InterPro" id="IPR022653">
    <property type="entry name" value="De-COase2_pyr-phos_BS"/>
</dbReference>
<dbReference type="PROSITE" id="PS00878">
    <property type="entry name" value="ODR_DC_2_1"/>
    <property type="match status" value="1"/>
</dbReference>